<evidence type="ECO:0000313" key="6">
    <source>
        <dbReference type="Ensembl" id="ENSSBOP00000017652.1"/>
    </source>
</evidence>
<evidence type="ECO:0000256" key="3">
    <source>
        <dbReference type="ARBA" id="ARBA00022729"/>
    </source>
</evidence>
<accession>A0A2K6TDE0</accession>
<evidence type="ECO:0000256" key="1">
    <source>
        <dbReference type="ARBA" id="ARBA00004613"/>
    </source>
</evidence>
<reference evidence="6" key="1">
    <citation type="submission" date="2025-08" db="UniProtKB">
        <authorList>
            <consortium name="Ensembl"/>
        </authorList>
    </citation>
    <scope>IDENTIFICATION</scope>
</reference>
<dbReference type="PRINTS" id="PR01217">
    <property type="entry name" value="PRICHEXTENSN"/>
</dbReference>
<dbReference type="PANTHER" id="PTHR14179:SF13">
    <property type="entry name" value="SUBMAXILLARY GLAND ANDROGEN-REGULATED PROTEIN 3B"/>
    <property type="match status" value="1"/>
</dbReference>
<name>A0A2K6TDE0_SAIBB</name>
<dbReference type="KEGG" id="sbq:101036329"/>
<protein>
    <recommendedName>
        <fullName evidence="8">Submaxillary gland androgen regulated protein 3A</fullName>
    </recommendedName>
</protein>
<evidence type="ECO:0000256" key="5">
    <source>
        <dbReference type="SAM" id="SignalP"/>
    </source>
</evidence>
<organism evidence="6 7">
    <name type="scientific">Saimiri boliviensis boliviensis</name>
    <name type="common">Bolivian squirrel monkey</name>
    <dbReference type="NCBI Taxonomy" id="39432"/>
    <lineage>
        <taxon>Eukaryota</taxon>
        <taxon>Metazoa</taxon>
        <taxon>Chordata</taxon>
        <taxon>Craniata</taxon>
        <taxon>Vertebrata</taxon>
        <taxon>Euteleostomi</taxon>
        <taxon>Mammalia</taxon>
        <taxon>Eutheria</taxon>
        <taxon>Euarchontoglires</taxon>
        <taxon>Primates</taxon>
        <taxon>Haplorrhini</taxon>
        <taxon>Platyrrhini</taxon>
        <taxon>Cebidae</taxon>
        <taxon>Saimiriinae</taxon>
        <taxon>Saimiri</taxon>
    </lineage>
</organism>
<dbReference type="GO" id="GO:0051930">
    <property type="term" value="P:regulation of sensory perception of pain"/>
    <property type="evidence" value="ECO:0007669"/>
    <property type="project" value="TreeGrafter"/>
</dbReference>
<dbReference type="Ensembl" id="ENSSBOT00000034465.1">
    <property type="protein sequence ID" value="ENSSBOP00000017652.1"/>
    <property type="gene ID" value="ENSSBOG00000025472.1"/>
</dbReference>
<dbReference type="AlphaFoldDB" id="A0A2K6TDE0"/>
<evidence type="ECO:0000313" key="7">
    <source>
        <dbReference type="Proteomes" id="UP000233220"/>
    </source>
</evidence>
<dbReference type="OMA" id="PPYMDRD"/>
<proteinExistence type="predicted"/>
<dbReference type="Proteomes" id="UP000233220">
    <property type="component" value="Unplaced"/>
</dbReference>
<comment type="subcellular location">
    <subcellularLocation>
        <location evidence="1">Secreted</location>
    </subcellularLocation>
</comment>
<dbReference type="GeneID" id="101036329"/>
<feature type="region of interest" description="Disordered" evidence="4">
    <location>
        <begin position="77"/>
        <end position="97"/>
    </location>
</feature>
<keyword evidence="3 5" id="KW-0732">Signal</keyword>
<dbReference type="InterPro" id="IPR026288">
    <property type="entry name" value="SMR-like"/>
</dbReference>
<dbReference type="GeneTree" id="ENSGT00940000164646"/>
<reference evidence="6" key="2">
    <citation type="submission" date="2025-09" db="UniProtKB">
        <authorList>
            <consortium name="Ensembl"/>
        </authorList>
    </citation>
    <scope>IDENTIFICATION</scope>
</reference>
<keyword evidence="2" id="KW-0964">Secreted</keyword>
<dbReference type="GO" id="GO:0005615">
    <property type="term" value="C:extracellular space"/>
    <property type="evidence" value="ECO:0007669"/>
    <property type="project" value="TreeGrafter"/>
</dbReference>
<dbReference type="PANTHER" id="PTHR14179">
    <property type="entry name" value="SMR1-RELATED"/>
    <property type="match status" value="1"/>
</dbReference>
<keyword evidence="7" id="KW-1185">Reference proteome</keyword>
<feature type="signal peptide" evidence="5">
    <location>
        <begin position="1"/>
        <end position="22"/>
    </location>
</feature>
<evidence type="ECO:0008006" key="8">
    <source>
        <dbReference type="Google" id="ProtNLM"/>
    </source>
</evidence>
<feature type="chain" id="PRO_5014346682" description="Submaxillary gland androgen regulated protein 3A" evidence="5">
    <location>
        <begin position="23"/>
        <end position="176"/>
    </location>
</feature>
<dbReference type="RefSeq" id="XP_003931972.1">
    <property type="nucleotide sequence ID" value="XM_003931923.2"/>
</dbReference>
<evidence type="ECO:0000256" key="4">
    <source>
        <dbReference type="SAM" id="MobiDB-lite"/>
    </source>
</evidence>
<dbReference type="GO" id="GO:0004866">
    <property type="term" value="F:endopeptidase inhibitor activity"/>
    <property type="evidence" value="ECO:0007669"/>
    <property type="project" value="TreeGrafter"/>
</dbReference>
<dbReference type="Pfam" id="PF15621">
    <property type="entry name" value="PROL5-SMR"/>
    <property type="match status" value="1"/>
</dbReference>
<dbReference type="PROSITE" id="PS51257">
    <property type="entry name" value="PROKAR_LIPOPROTEIN"/>
    <property type="match status" value="1"/>
</dbReference>
<sequence length="176" mass="19044">MKSLTLILGLWALAACFTPGESQRGRWGPYPPGPLAPPPPTYPFGPGFFPAPYVPGRFPPPPPPPYVPGGIPPPPPPPYVPGRIPPSPHHPPFRPGYPQPPFQPRPYPPGPLFFPVNSPTDTTLPTLAPQIQTTPRETITTREDTITLKTTAAATKNKNFNTTSKRLLDKIISIIG</sequence>
<evidence type="ECO:0000256" key="2">
    <source>
        <dbReference type="ARBA" id="ARBA00022525"/>
    </source>
</evidence>